<dbReference type="Proteomes" id="UP000544107">
    <property type="component" value="Unassembled WGS sequence"/>
</dbReference>
<proteinExistence type="predicted"/>
<name>A0A7W6HIR7_9HYPH</name>
<dbReference type="EMBL" id="JACIED010000001">
    <property type="protein sequence ID" value="MBB4005949.1"/>
    <property type="molecule type" value="Genomic_DNA"/>
</dbReference>
<dbReference type="RefSeq" id="WP_184412680.1">
    <property type="nucleotide sequence ID" value="NZ_JACIED010000001.1"/>
</dbReference>
<evidence type="ECO:0000313" key="2">
    <source>
        <dbReference type="Proteomes" id="UP000544107"/>
    </source>
</evidence>
<accession>A0A7W6HIR7</accession>
<organism evidence="1 2">
    <name type="scientific">Allorhizobium taibaishanense</name>
    <dbReference type="NCBI Taxonomy" id="887144"/>
    <lineage>
        <taxon>Bacteria</taxon>
        <taxon>Pseudomonadati</taxon>
        <taxon>Pseudomonadota</taxon>
        <taxon>Alphaproteobacteria</taxon>
        <taxon>Hyphomicrobiales</taxon>
        <taxon>Rhizobiaceae</taxon>
        <taxon>Rhizobium/Agrobacterium group</taxon>
        <taxon>Allorhizobium</taxon>
    </lineage>
</organism>
<protein>
    <submittedName>
        <fullName evidence="1">Uncharacterized protein</fullName>
    </submittedName>
</protein>
<evidence type="ECO:0000313" key="1">
    <source>
        <dbReference type="EMBL" id="MBB4005949.1"/>
    </source>
</evidence>
<dbReference type="AlphaFoldDB" id="A0A7W6HIR7"/>
<gene>
    <name evidence="1" type="ORF">GGQ71_000185</name>
</gene>
<reference evidence="1 2" key="1">
    <citation type="submission" date="2020-08" db="EMBL/GenBank/DDBJ databases">
        <title>Genomic Encyclopedia of Type Strains, Phase IV (KMG-IV): sequencing the most valuable type-strain genomes for metagenomic binning, comparative biology and taxonomic classification.</title>
        <authorList>
            <person name="Goeker M."/>
        </authorList>
    </citation>
    <scope>NUCLEOTIDE SEQUENCE [LARGE SCALE GENOMIC DNA]</scope>
    <source>
        <strain evidence="1 2">DSM 100021</strain>
    </source>
</reference>
<sequence>MIYDLLAAKTATFFLVRKNLSNKAIRELFVTLRENYNVSTRDIFRHTRVPEGNLRWSAICFSYETTPSFLETGAGIRELLCGYLLLVEYEQHLAIFSSRITLPARFKSTHLSPVPISRVEGAIAKESAVFQRMRMRNMSVSQYAMRNKTLEAADLANVVGPGGSRRYAPQTYTVAVDGSFSTATPSTGRIGIRSIRVGFNELIEFAVGIIDSLRAELSEVSPFIRSFARPMSLADALAEFQPITMAIDTNRVVDAIAGDGATIRLLHGGDHPTELNEEELHALIEQLDQALRIDGADRVRTASLVDGTGAATISLNKTRIALRSLTLAPASTIEVESCEFPLGTDPERRPLHKYLDEIDALIVLFDDVGLAYIDGQVFRDESMLDGGASFLRYLHPEQALANATSEKGDFSAAQREFDRTSTFGVVVNEVGAADTILICDDLGDEWADFIGIRQDGALTHISFYHAKHGPLGLGASSFHVAVGQAIKNLGNMSFPEERIENKVQGWGATYNAPGQATQISRVIRSNAPDLLDALRNARTAPDSIRRATIVTSSISRHAIETAFASIQNGQQPAPSFVQLYWLLQSFFSACAEVGAVGAIVCQP</sequence>
<comment type="caution">
    <text evidence="1">The sequence shown here is derived from an EMBL/GenBank/DDBJ whole genome shotgun (WGS) entry which is preliminary data.</text>
</comment>